<keyword evidence="3" id="KW-1185">Reference proteome</keyword>
<feature type="domain" description="Carboxymuconolactone decarboxylase-like" evidence="1">
    <location>
        <begin position="11"/>
        <end position="96"/>
    </location>
</feature>
<accession>A0A2A9DQF9</accession>
<protein>
    <submittedName>
        <fullName evidence="2">AhpD family alkylhydroperoxidase</fullName>
    </submittedName>
</protein>
<dbReference type="AlphaFoldDB" id="A0A2A9DQF9"/>
<dbReference type="PANTHER" id="PTHR34846">
    <property type="entry name" value="4-CARBOXYMUCONOLACTONE DECARBOXYLASE FAMILY PROTEIN (AFU_ORTHOLOGUE AFUA_6G11590)"/>
    <property type="match status" value="1"/>
</dbReference>
<dbReference type="OrthoDB" id="9801997at2"/>
<dbReference type="NCBIfam" id="TIGR00778">
    <property type="entry name" value="ahpD_dom"/>
    <property type="match status" value="1"/>
</dbReference>
<dbReference type="RefSeq" id="WP_048379824.1">
    <property type="nucleotide sequence ID" value="NZ_LDYE01000005.1"/>
</dbReference>
<dbReference type="InterPro" id="IPR004675">
    <property type="entry name" value="AhpD_core"/>
</dbReference>
<dbReference type="GO" id="GO:0051920">
    <property type="term" value="F:peroxiredoxin activity"/>
    <property type="evidence" value="ECO:0007669"/>
    <property type="project" value="InterPro"/>
</dbReference>
<dbReference type="PANTHER" id="PTHR34846:SF5">
    <property type="entry name" value="CARBOXYMUCONOLACTONE DECARBOXYLASE-LIKE DOMAIN-CONTAINING PROTEIN"/>
    <property type="match status" value="1"/>
</dbReference>
<evidence type="ECO:0000313" key="3">
    <source>
        <dbReference type="Proteomes" id="UP000221653"/>
    </source>
</evidence>
<dbReference type="InterPro" id="IPR003779">
    <property type="entry name" value="CMD-like"/>
</dbReference>
<gene>
    <name evidence="2" type="ORF">ATK06_1314</name>
</gene>
<organism evidence="2 3">
    <name type="scientific">Corynebacterium renale</name>
    <dbReference type="NCBI Taxonomy" id="1724"/>
    <lineage>
        <taxon>Bacteria</taxon>
        <taxon>Bacillati</taxon>
        <taxon>Actinomycetota</taxon>
        <taxon>Actinomycetes</taxon>
        <taxon>Mycobacteriales</taxon>
        <taxon>Corynebacteriaceae</taxon>
        <taxon>Corynebacterium</taxon>
    </lineage>
</organism>
<dbReference type="SUPFAM" id="SSF69118">
    <property type="entry name" value="AhpD-like"/>
    <property type="match status" value="1"/>
</dbReference>
<dbReference type="Pfam" id="PF02627">
    <property type="entry name" value="CMD"/>
    <property type="match status" value="1"/>
</dbReference>
<dbReference type="InterPro" id="IPR029032">
    <property type="entry name" value="AhpD-like"/>
</dbReference>
<sequence>MSTFLDQQFPETYKKFLAAAGTINDVAAEAGLSPELIELVMVRISQINGCPTCLSVHGPQAREVGISQLKLDVLPAWHNAEIYSEEERAALQLAEALNGSERGPVDVAAREAAAKVFNEKQIAALQWAAVTIEAFNKISIASGHPVRK</sequence>
<comment type="caution">
    <text evidence="2">The sequence shown here is derived from an EMBL/GenBank/DDBJ whole genome shotgun (WGS) entry which is preliminary data.</text>
</comment>
<keyword evidence="2" id="KW-0560">Oxidoreductase</keyword>
<reference evidence="2 3" key="1">
    <citation type="submission" date="2017-10" db="EMBL/GenBank/DDBJ databases">
        <title>Sequencing the genomes of 1000 actinobacteria strains.</title>
        <authorList>
            <person name="Klenk H.-P."/>
        </authorList>
    </citation>
    <scope>NUCLEOTIDE SEQUENCE [LARGE SCALE GENOMIC DNA]</scope>
    <source>
        <strain evidence="2 3">DSM 20688</strain>
    </source>
</reference>
<dbReference type="Gene3D" id="1.20.1290.10">
    <property type="entry name" value="AhpD-like"/>
    <property type="match status" value="1"/>
</dbReference>
<dbReference type="Proteomes" id="UP000221653">
    <property type="component" value="Unassembled WGS sequence"/>
</dbReference>
<name>A0A2A9DQF9_9CORY</name>
<evidence type="ECO:0000313" key="2">
    <source>
        <dbReference type="EMBL" id="PFG28212.1"/>
    </source>
</evidence>
<evidence type="ECO:0000259" key="1">
    <source>
        <dbReference type="Pfam" id="PF02627"/>
    </source>
</evidence>
<dbReference type="EMBL" id="PDJF01000001">
    <property type="protein sequence ID" value="PFG28212.1"/>
    <property type="molecule type" value="Genomic_DNA"/>
</dbReference>
<keyword evidence="2" id="KW-0575">Peroxidase</keyword>
<dbReference type="STRING" id="1724.GCA_001044175_01502"/>
<proteinExistence type="predicted"/>